<comment type="similarity">
    <text evidence="2">Belongs to the DsrC/TusE family.</text>
</comment>
<proteinExistence type="inferred from homology"/>
<evidence type="ECO:0000313" key="5">
    <source>
        <dbReference type="EMBL" id="ADD93510.1"/>
    </source>
</evidence>
<dbReference type="InterPro" id="IPR007453">
    <property type="entry name" value="DsrC/TusE"/>
</dbReference>
<evidence type="ECO:0000256" key="1">
    <source>
        <dbReference type="ARBA" id="ARBA00004496"/>
    </source>
</evidence>
<evidence type="ECO:0000256" key="4">
    <source>
        <dbReference type="PIRSR" id="PIRSR006223-50"/>
    </source>
</evidence>
<feature type="active site" description="Cysteine persulfide intermediate" evidence="4">
    <location>
        <position position="99"/>
    </location>
</feature>
<dbReference type="EMBL" id="GU942985">
    <property type="protein sequence ID" value="ADD93510.1"/>
    <property type="molecule type" value="Genomic_DNA"/>
</dbReference>
<dbReference type="GO" id="GO:0097163">
    <property type="term" value="F:sulfur carrier activity"/>
    <property type="evidence" value="ECO:0007669"/>
    <property type="project" value="TreeGrafter"/>
</dbReference>
<sequence length="100" mass="11097">MSDKPTYLSNLPDWTVEQANVRAAELKIRLTEEHIQVLLVARMFFDEFGFSPSMRPLCKSVSSSLGVEKGRSLYLNEKFPGSPAKSVALLAGLPKPKNCL</sequence>
<evidence type="ECO:0000256" key="2">
    <source>
        <dbReference type="ARBA" id="ARBA00005718"/>
    </source>
</evidence>
<name>D6PCQ9_9BACT</name>
<dbReference type="GO" id="GO:0002143">
    <property type="term" value="P:tRNA wobble position uridine thiolation"/>
    <property type="evidence" value="ECO:0007669"/>
    <property type="project" value="TreeGrafter"/>
</dbReference>
<dbReference type="NCBIfam" id="TIGR03342">
    <property type="entry name" value="dsrC_tusE_dsvC"/>
    <property type="match status" value="1"/>
</dbReference>
<comment type="subcellular location">
    <subcellularLocation>
        <location evidence="1">Cytoplasm</location>
    </subcellularLocation>
</comment>
<evidence type="ECO:0000256" key="3">
    <source>
        <dbReference type="ARBA" id="ARBA00022490"/>
    </source>
</evidence>
<reference evidence="5" key="1">
    <citation type="journal article" date="2010" name="ISME J.">
        <title>Metagenome of the Mediterranean deep chlorophyll maximum studied by direct and fosmid library 454 pyrosequencing.</title>
        <authorList>
            <person name="Ghai R."/>
            <person name="Martin-Cuadrado A.B."/>
            <person name="Molto A.G."/>
            <person name="Heredia I.G."/>
            <person name="Cabrera R."/>
            <person name="Martin J."/>
            <person name="Verdu M."/>
            <person name="Deschamps P."/>
            <person name="Moreira D."/>
            <person name="Lopez-Garcia P."/>
            <person name="Mira A."/>
            <person name="Rodriguez-Valera F."/>
        </authorList>
    </citation>
    <scope>NUCLEOTIDE SEQUENCE</scope>
</reference>
<protein>
    <submittedName>
        <fullName evidence="5">DsrC-like protein</fullName>
    </submittedName>
</protein>
<dbReference type="PIRSF" id="PIRSF006223">
    <property type="entry name" value="DsrC_TusE"/>
    <property type="match status" value="1"/>
</dbReference>
<dbReference type="Gene3D" id="1.10.10.370">
    <property type="entry name" value="DsrC-like protein, C-terminal domain"/>
    <property type="match status" value="1"/>
</dbReference>
<dbReference type="PANTHER" id="PTHR37010">
    <property type="entry name" value="SULFURTRANSFERASE TUSE"/>
    <property type="match status" value="1"/>
</dbReference>
<dbReference type="AlphaFoldDB" id="D6PCQ9"/>
<keyword evidence="3" id="KW-0963">Cytoplasm</keyword>
<dbReference type="SUPFAM" id="SSF69721">
    <property type="entry name" value="DsrC, the gamma subunit of dissimilatory sulfite reductase"/>
    <property type="match status" value="1"/>
</dbReference>
<dbReference type="PANTHER" id="PTHR37010:SF1">
    <property type="entry name" value="SULFURTRANSFERASE TUSE"/>
    <property type="match status" value="1"/>
</dbReference>
<dbReference type="InterPro" id="IPR042072">
    <property type="entry name" value="DsrC-like_C"/>
</dbReference>
<accession>D6PCQ9</accession>
<organism evidence="5">
    <name type="scientific">uncultured marine bacterium MedDCM-OCT-S04-C13</name>
    <dbReference type="NCBI Taxonomy" id="743052"/>
    <lineage>
        <taxon>Bacteria</taxon>
        <taxon>environmental samples</taxon>
    </lineage>
</organism>
<dbReference type="InterPro" id="IPR025526">
    <property type="entry name" value="DsrC-like_dom_sf"/>
</dbReference>
<dbReference type="GO" id="GO:0005737">
    <property type="term" value="C:cytoplasm"/>
    <property type="evidence" value="ECO:0007669"/>
    <property type="project" value="UniProtKB-SubCell"/>
</dbReference>
<dbReference type="Pfam" id="PF04358">
    <property type="entry name" value="DsrC"/>
    <property type="match status" value="1"/>
</dbReference>